<keyword evidence="3" id="KW-1185">Reference proteome</keyword>
<sequence>MQTAYPLAHLYQTTFNRSEEDLEILRQFFRTTLGIGDCSWEHYLDEIRKLKVVASEDFDWMSDIYESLDLERAGLMSDDAAKLRKAFVEEKLIYFNHGNVSLWYTVGECLWSSATQIRGRVALNDLYPDLEEFFVGFLGVQELTLDMAYDELKEMGTRVPSPPIAAVKENIWALNSLLSSADRHPNESPVFRGTIFPVKYPNGSVKLRSGRTQFAIADRKALGDIFGSQAMMLDFTLDEVRRLRPFLSWLNLESRYLSASVREISTVAGGRMDKLQSPDRELDQRAESLYRYFTPSMLYQSPSLPMFRIAVHFDSPRTQDDNSDLYWLLNGTKVYETDGISSELHLSQDGHGIVHALDRSELHIREDDDTLEVYVPRNPETQGFCYFSTLPRRLLEWMMTDPVTLQVKRAESKAVQIVTAILNAPLVNISQILEAEGIVDVAIPTESGTNRDKKDNIPQMDDTEEFEESRVCNQEGQSHDEPGSSEDTDETASQLPTQPEIREDDISSREGSIIQQFADIRSAPTLLDLPIRQRSPATSSSSVAGRVFTPTSSTTDYFDQDRGTSGHRTPKSNNFSRQSGGLFAEQAPSGTPNHPAFVFGSSLGVLSGSAFQFEGPAGATLPSTIEDEKYYLGLIDNVIAIASKRTLPSRDTFDTSGLFSSLPEIEDERVERSQRLLSDMRIGALGELYVRQSRSPYPGHLANI</sequence>
<feature type="region of interest" description="Disordered" evidence="1">
    <location>
        <begin position="533"/>
        <end position="589"/>
    </location>
</feature>
<name>A0ABQ8R199_FUSEQ</name>
<evidence type="ECO:0000313" key="2">
    <source>
        <dbReference type="EMBL" id="KAJ4122741.1"/>
    </source>
</evidence>
<feature type="compositionally biased region" description="Polar residues" evidence="1">
    <location>
        <begin position="535"/>
        <end position="557"/>
    </location>
</feature>
<evidence type="ECO:0000256" key="1">
    <source>
        <dbReference type="SAM" id="MobiDB-lite"/>
    </source>
</evidence>
<feature type="region of interest" description="Disordered" evidence="1">
    <location>
        <begin position="446"/>
        <end position="509"/>
    </location>
</feature>
<evidence type="ECO:0000313" key="3">
    <source>
        <dbReference type="Proteomes" id="UP001152024"/>
    </source>
</evidence>
<proteinExistence type="predicted"/>
<organism evidence="2 3">
    <name type="scientific">Fusarium equiseti</name>
    <name type="common">Fusarium scirpi</name>
    <dbReference type="NCBI Taxonomy" id="61235"/>
    <lineage>
        <taxon>Eukaryota</taxon>
        <taxon>Fungi</taxon>
        <taxon>Dikarya</taxon>
        <taxon>Ascomycota</taxon>
        <taxon>Pezizomycotina</taxon>
        <taxon>Sordariomycetes</taxon>
        <taxon>Hypocreomycetidae</taxon>
        <taxon>Hypocreales</taxon>
        <taxon>Nectriaceae</taxon>
        <taxon>Fusarium</taxon>
        <taxon>Fusarium incarnatum-equiseti species complex</taxon>
    </lineage>
</organism>
<comment type="caution">
    <text evidence="2">The sequence shown here is derived from an EMBL/GenBank/DDBJ whole genome shotgun (WGS) entry which is preliminary data.</text>
</comment>
<reference evidence="2" key="1">
    <citation type="submission" date="2022-09" db="EMBL/GenBank/DDBJ databases">
        <title>Fusarium specimens isolated from Avocado Roots.</title>
        <authorList>
            <person name="Stajich J."/>
            <person name="Roper C."/>
            <person name="Heimlech-Rivalta G."/>
        </authorList>
    </citation>
    <scope>NUCLEOTIDE SEQUENCE</scope>
    <source>
        <strain evidence="2">CF00095</strain>
    </source>
</reference>
<dbReference type="Proteomes" id="UP001152024">
    <property type="component" value="Unassembled WGS sequence"/>
</dbReference>
<gene>
    <name evidence="2" type="ORF">NW768_010183</name>
</gene>
<dbReference type="EMBL" id="JAOQBH010000019">
    <property type="protein sequence ID" value="KAJ4122741.1"/>
    <property type="molecule type" value="Genomic_DNA"/>
</dbReference>
<protein>
    <submittedName>
        <fullName evidence="2">Uncharacterized protein</fullName>
    </submittedName>
</protein>
<accession>A0ABQ8R199</accession>